<evidence type="ECO:0000313" key="3">
    <source>
        <dbReference type="Proteomes" id="UP001567538"/>
    </source>
</evidence>
<feature type="compositionally biased region" description="Acidic residues" evidence="1">
    <location>
        <begin position="58"/>
        <end position="70"/>
    </location>
</feature>
<feature type="compositionally biased region" description="Basic and acidic residues" evidence="1">
    <location>
        <begin position="71"/>
        <end position="82"/>
    </location>
</feature>
<protein>
    <submittedName>
        <fullName evidence="2">Uncharacterized protein</fullName>
    </submittedName>
</protein>
<dbReference type="EMBL" id="JBEAFC010000004">
    <property type="protein sequence ID" value="KAL1559380.1"/>
    <property type="molecule type" value="Genomic_DNA"/>
</dbReference>
<sequence>MDMLAKQLSQIATSLSEMRGNDGKIPATVKMPGKENISRITLRSGKDYEGHTMKANNEESEVGEEEPEVASEEKKEKEKETFQEGSSSGMQQTKPFPYRGGAKKKKEDPEFITGKVQSDGKIVIGENVSAVIQKRKLPSKRTDPGMFMLPFIIGDIKIEHAMCDLGASINVEVDQSKNGGYKGGHPAGGSILHQSRGCLGECHSQGA</sequence>
<proteinExistence type="predicted"/>
<comment type="caution">
    <text evidence="2">The sequence shown here is derived from an EMBL/GenBank/DDBJ whole genome shotgun (WGS) entry which is preliminary data.</text>
</comment>
<feature type="region of interest" description="Disordered" evidence="1">
    <location>
        <begin position="14"/>
        <end position="113"/>
    </location>
</feature>
<organism evidence="2 3">
    <name type="scientific">Salvia divinorum</name>
    <name type="common">Maria pastora</name>
    <name type="synonym">Diviner's sage</name>
    <dbReference type="NCBI Taxonomy" id="28513"/>
    <lineage>
        <taxon>Eukaryota</taxon>
        <taxon>Viridiplantae</taxon>
        <taxon>Streptophyta</taxon>
        <taxon>Embryophyta</taxon>
        <taxon>Tracheophyta</taxon>
        <taxon>Spermatophyta</taxon>
        <taxon>Magnoliopsida</taxon>
        <taxon>eudicotyledons</taxon>
        <taxon>Gunneridae</taxon>
        <taxon>Pentapetalae</taxon>
        <taxon>asterids</taxon>
        <taxon>lamiids</taxon>
        <taxon>Lamiales</taxon>
        <taxon>Lamiaceae</taxon>
        <taxon>Nepetoideae</taxon>
        <taxon>Mentheae</taxon>
        <taxon>Salviinae</taxon>
        <taxon>Salvia</taxon>
        <taxon>Salvia subgen. Calosphace</taxon>
    </lineage>
</organism>
<keyword evidence="3" id="KW-1185">Reference proteome</keyword>
<name>A0ABD1HSA9_SALDI</name>
<gene>
    <name evidence="2" type="ORF">AAHA92_09729</name>
</gene>
<dbReference type="PANTHER" id="PTHR33067:SF15">
    <property type="entry name" value="RNA-DIRECTED DNA POLYMERASE"/>
    <property type="match status" value="1"/>
</dbReference>
<evidence type="ECO:0000256" key="1">
    <source>
        <dbReference type="SAM" id="MobiDB-lite"/>
    </source>
</evidence>
<dbReference type="Proteomes" id="UP001567538">
    <property type="component" value="Unassembled WGS sequence"/>
</dbReference>
<reference evidence="2 3" key="1">
    <citation type="submission" date="2024-06" db="EMBL/GenBank/DDBJ databases">
        <title>A chromosome level genome sequence of Diviner's sage (Salvia divinorum).</title>
        <authorList>
            <person name="Ford S.A."/>
            <person name="Ro D.-K."/>
            <person name="Ness R.W."/>
            <person name="Phillips M.A."/>
        </authorList>
    </citation>
    <scope>NUCLEOTIDE SEQUENCE [LARGE SCALE GENOMIC DNA]</scope>
    <source>
        <strain evidence="2">SAF-2024a</strain>
        <tissue evidence="2">Leaf</tissue>
    </source>
</reference>
<evidence type="ECO:0000313" key="2">
    <source>
        <dbReference type="EMBL" id="KAL1559380.1"/>
    </source>
</evidence>
<accession>A0ABD1HSA9</accession>
<dbReference type="PANTHER" id="PTHR33067">
    <property type="entry name" value="RNA-DIRECTED DNA POLYMERASE-RELATED"/>
    <property type="match status" value="1"/>
</dbReference>
<feature type="compositionally biased region" description="Polar residues" evidence="1">
    <location>
        <begin position="83"/>
        <end position="94"/>
    </location>
</feature>
<dbReference type="AlphaFoldDB" id="A0ABD1HSA9"/>